<dbReference type="InterPro" id="IPR007624">
    <property type="entry name" value="RNA_pol_sigma70_r3"/>
</dbReference>
<dbReference type="InterPro" id="IPR009042">
    <property type="entry name" value="RNA_pol_sigma70_r1_2"/>
</dbReference>
<accession>A0A937VYG2</accession>
<dbReference type="Pfam" id="PF04539">
    <property type="entry name" value="Sigma70_r3"/>
    <property type="match status" value="1"/>
</dbReference>
<dbReference type="InterPro" id="IPR050239">
    <property type="entry name" value="Sigma-70_RNA_pol_init_factors"/>
</dbReference>
<comment type="similarity">
    <text evidence="1">Belongs to the sigma-70 factor family.</text>
</comment>
<dbReference type="SUPFAM" id="SSF88946">
    <property type="entry name" value="Sigma2 domain of RNA polymerase sigma factors"/>
    <property type="match status" value="1"/>
</dbReference>
<feature type="region of interest" description="Disordered" evidence="6">
    <location>
        <begin position="20"/>
        <end position="43"/>
    </location>
</feature>
<evidence type="ECO:0000256" key="1">
    <source>
        <dbReference type="ARBA" id="ARBA00007788"/>
    </source>
</evidence>
<dbReference type="InterPro" id="IPR036388">
    <property type="entry name" value="WH-like_DNA-bd_sf"/>
</dbReference>
<dbReference type="PRINTS" id="PR00046">
    <property type="entry name" value="SIGMA70FCT"/>
</dbReference>
<dbReference type="InterPro" id="IPR014284">
    <property type="entry name" value="RNA_pol_sigma-70_dom"/>
</dbReference>
<reference evidence="8" key="1">
    <citation type="submission" date="2019-03" db="EMBL/GenBank/DDBJ databases">
        <title>Lake Tanganyika Metagenome-Assembled Genomes (MAGs).</title>
        <authorList>
            <person name="Tran P."/>
        </authorList>
    </citation>
    <scope>NUCLEOTIDE SEQUENCE</scope>
    <source>
        <strain evidence="8">K_DeepCast_65m_m2_066</strain>
    </source>
</reference>
<dbReference type="Gene3D" id="1.10.10.10">
    <property type="entry name" value="Winged helix-like DNA-binding domain superfamily/Winged helix DNA-binding domain"/>
    <property type="match status" value="1"/>
</dbReference>
<gene>
    <name evidence="8" type="ORF">FJZ47_01510</name>
</gene>
<dbReference type="PANTHER" id="PTHR30603:SF60">
    <property type="entry name" value="RNA POLYMERASE SIGMA FACTOR RPOD"/>
    <property type="match status" value="1"/>
</dbReference>
<evidence type="ECO:0000313" key="9">
    <source>
        <dbReference type="Proteomes" id="UP000712673"/>
    </source>
</evidence>
<protein>
    <submittedName>
        <fullName evidence="8">Sigma-70 family RNA polymerase sigma factor</fullName>
    </submittedName>
</protein>
<dbReference type="InterPro" id="IPR007627">
    <property type="entry name" value="RNA_pol_sigma70_r2"/>
</dbReference>
<evidence type="ECO:0000256" key="4">
    <source>
        <dbReference type="ARBA" id="ARBA00023125"/>
    </source>
</evidence>
<evidence type="ECO:0000256" key="6">
    <source>
        <dbReference type="SAM" id="MobiDB-lite"/>
    </source>
</evidence>
<dbReference type="Pfam" id="PF04542">
    <property type="entry name" value="Sigma70_r2"/>
    <property type="match status" value="1"/>
</dbReference>
<evidence type="ECO:0000256" key="3">
    <source>
        <dbReference type="ARBA" id="ARBA00023082"/>
    </source>
</evidence>
<sequence>MHSWLRTDDTLQDDTAPFFTASATAADPTPERETGVSASSEGEPSTIAHYFHEVRRFPLLSHEGEMSLAQQIQEGTQQWRNTVLQRLLHVPLLLACRARLRRGCMPLEAVCLPEHLPALDVMQNLLDQLQRLRCQMRQCVQSQETGEAQTNPSALRAAMRQLLQPLVWQPAFLQQAWTRFDMTMAAVSPARQQRQAARFVSTLGYNLQTLQRLWHTLYHLQTRVERAKQELTTRNLRLVISVAREFTYTGLPLTDLIQEGNIGLMRAVEKFDYRRNLKFSTYAVWWIKQAIRRSVFEQGALIRVPEYMHESARQVSKSRDALTITLGRAPSTDEIAQHLDMPLERVERTLALGHEPVSLDRPGTEEDKRTLGERLADTNAWMGQETVLQQDLVHHTHQAL</sequence>
<dbReference type="Pfam" id="PF00140">
    <property type="entry name" value="Sigma70_r1_2"/>
    <property type="match status" value="1"/>
</dbReference>
<dbReference type="PANTHER" id="PTHR30603">
    <property type="entry name" value="RNA POLYMERASE SIGMA FACTOR RPO"/>
    <property type="match status" value="1"/>
</dbReference>
<dbReference type="SUPFAM" id="SSF88659">
    <property type="entry name" value="Sigma3 and sigma4 domains of RNA polymerase sigma factors"/>
    <property type="match status" value="1"/>
</dbReference>
<proteinExistence type="inferred from homology"/>
<keyword evidence="2" id="KW-0805">Transcription regulation</keyword>
<keyword evidence="5" id="KW-0804">Transcription</keyword>
<evidence type="ECO:0000259" key="7">
    <source>
        <dbReference type="PROSITE" id="PS00715"/>
    </source>
</evidence>
<evidence type="ECO:0000256" key="5">
    <source>
        <dbReference type="ARBA" id="ARBA00023163"/>
    </source>
</evidence>
<dbReference type="GO" id="GO:0016987">
    <property type="term" value="F:sigma factor activity"/>
    <property type="evidence" value="ECO:0007669"/>
    <property type="project" value="UniProtKB-KW"/>
</dbReference>
<keyword evidence="4" id="KW-0238">DNA-binding</keyword>
<dbReference type="GO" id="GO:0006352">
    <property type="term" value="P:DNA-templated transcription initiation"/>
    <property type="evidence" value="ECO:0007669"/>
    <property type="project" value="InterPro"/>
</dbReference>
<evidence type="ECO:0000313" key="8">
    <source>
        <dbReference type="EMBL" id="MBM3222470.1"/>
    </source>
</evidence>
<dbReference type="NCBIfam" id="TIGR02937">
    <property type="entry name" value="sigma70-ECF"/>
    <property type="match status" value="1"/>
</dbReference>
<comment type="caution">
    <text evidence="8">The sequence shown here is derived from an EMBL/GenBank/DDBJ whole genome shotgun (WGS) entry which is preliminary data.</text>
</comment>
<dbReference type="Gene3D" id="1.20.120.1810">
    <property type="match status" value="1"/>
</dbReference>
<dbReference type="InterPro" id="IPR000943">
    <property type="entry name" value="RNA_pol_sigma70"/>
</dbReference>
<organism evidence="8 9">
    <name type="scientific">Tectimicrobiota bacterium</name>
    <dbReference type="NCBI Taxonomy" id="2528274"/>
    <lineage>
        <taxon>Bacteria</taxon>
        <taxon>Pseudomonadati</taxon>
        <taxon>Nitrospinota/Tectimicrobiota group</taxon>
        <taxon>Candidatus Tectimicrobiota</taxon>
    </lineage>
</organism>
<dbReference type="InterPro" id="IPR013324">
    <property type="entry name" value="RNA_pol_sigma_r3/r4-like"/>
</dbReference>
<dbReference type="GO" id="GO:0003677">
    <property type="term" value="F:DNA binding"/>
    <property type="evidence" value="ECO:0007669"/>
    <property type="project" value="UniProtKB-KW"/>
</dbReference>
<feature type="domain" description="RNA polymerase sigma-70" evidence="7">
    <location>
        <begin position="255"/>
        <end position="268"/>
    </location>
</feature>
<dbReference type="EMBL" id="VGLS01000022">
    <property type="protein sequence ID" value="MBM3222470.1"/>
    <property type="molecule type" value="Genomic_DNA"/>
</dbReference>
<evidence type="ECO:0000256" key="2">
    <source>
        <dbReference type="ARBA" id="ARBA00023015"/>
    </source>
</evidence>
<dbReference type="PROSITE" id="PS00715">
    <property type="entry name" value="SIGMA70_1"/>
    <property type="match status" value="1"/>
</dbReference>
<dbReference type="Proteomes" id="UP000712673">
    <property type="component" value="Unassembled WGS sequence"/>
</dbReference>
<feature type="non-terminal residue" evidence="8">
    <location>
        <position position="400"/>
    </location>
</feature>
<keyword evidence="3" id="KW-0731">Sigma factor</keyword>
<name>A0A937VYG2_UNCTE</name>
<dbReference type="InterPro" id="IPR013325">
    <property type="entry name" value="RNA_pol_sigma_r2"/>
</dbReference>
<dbReference type="AlphaFoldDB" id="A0A937VYG2"/>